<dbReference type="Pfam" id="PF00664">
    <property type="entry name" value="ABC_membrane"/>
    <property type="match status" value="1"/>
</dbReference>
<keyword evidence="7 13" id="KW-0067">ATP-binding</keyword>
<accession>A0A168Q481</accession>
<feature type="domain" description="ABC transporter" evidence="11">
    <location>
        <begin position="330"/>
        <end position="562"/>
    </location>
</feature>
<evidence type="ECO:0000259" key="12">
    <source>
        <dbReference type="PROSITE" id="PS50929"/>
    </source>
</evidence>
<evidence type="ECO:0000313" key="13">
    <source>
        <dbReference type="EMBL" id="OAB47372.1"/>
    </source>
</evidence>
<dbReference type="GO" id="GO:0005886">
    <property type="term" value="C:plasma membrane"/>
    <property type="evidence" value="ECO:0007669"/>
    <property type="project" value="UniProtKB-SubCell"/>
</dbReference>
<dbReference type="GO" id="GO:0140359">
    <property type="term" value="F:ABC-type transporter activity"/>
    <property type="evidence" value="ECO:0007669"/>
    <property type="project" value="InterPro"/>
</dbReference>
<keyword evidence="6" id="KW-0378">Hydrolase</keyword>
<dbReference type="OrthoDB" id="9802264at2"/>
<dbReference type="Gene3D" id="1.20.1560.10">
    <property type="entry name" value="ABC transporter type 1, transmembrane domain"/>
    <property type="match status" value="1"/>
</dbReference>
<dbReference type="PANTHER" id="PTHR24221:SF654">
    <property type="entry name" value="ATP-BINDING CASSETTE SUB-FAMILY B MEMBER 6"/>
    <property type="match status" value="1"/>
</dbReference>
<keyword evidence="3" id="KW-1003">Cell membrane</keyword>
<keyword evidence="4 10" id="KW-0812">Transmembrane</keyword>
<evidence type="ECO:0000256" key="8">
    <source>
        <dbReference type="ARBA" id="ARBA00022989"/>
    </source>
</evidence>
<dbReference type="GO" id="GO:0016887">
    <property type="term" value="F:ATP hydrolysis activity"/>
    <property type="evidence" value="ECO:0007669"/>
    <property type="project" value="InterPro"/>
</dbReference>
<dbReference type="InterPro" id="IPR003439">
    <property type="entry name" value="ABC_transporter-like_ATP-bd"/>
</dbReference>
<keyword evidence="5" id="KW-0547">Nucleotide-binding</keyword>
<dbReference type="SMART" id="SM00382">
    <property type="entry name" value="AAA"/>
    <property type="match status" value="1"/>
</dbReference>
<evidence type="ECO:0000313" key="14">
    <source>
        <dbReference type="Proteomes" id="UP000077355"/>
    </source>
</evidence>
<dbReference type="Gene3D" id="3.40.50.300">
    <property type="entry name" value="P-loop containing nucleotide triphosphate hydrolases"/>
    <property type="match status" value="1"/>
</dbReference>
<reference evidence="13 14" key="1">
    <citation type="submission" date="2016-03" db="EMBL/GenBank/DDBJ databases">
        <title>Draft genome sequence of Paenibacillus antarcticus CECT 5836.</title>
        <authorList>
            <person name="Shin S.-K."/>
            <person name="Yi H."/>
        </authorList>
    </citation>
    <scope>NUCLEOTIDE SEQUENCE [LARGE SCALE GENOMIC DNA]</scope>
    <source>
        <strain evidence="13 14">CECT 5836</strain>
    </source>
</reference>
<dbReference type="PROSITE" id="PS50929">
    <property type="entry name" value="ABC_TM1F"/>
    <property type="match status" value="1"/>
</dbReference>
<dbReference type="InterPro" id="IPR039421">
    <property type="entry name" value="Type_1_exporter"/>
</dbReference>
<dbReference type="Pfam" id="PF00005">
    <property type="entry name" value="ABC_tran"/>
    <property type="match status" value="1"/>
</dbReference>
<dbReference type="FunFam" id="3.40.50.300:FF:000299">
    <property type="entry name" value="ABC transporter ATP-binding protein/permease"/>
    <property type="match status" value="1"/>
</dbReference>
<comment type="caution">
    <text evidence="13">The sequence shown here is derived from an EMBL/GenBank/DDBJ whole genome shotgun (WGS) entry which is preliminary data.</text>
</comment>
<evidence type="ECO:0000256" key="7">
    <source>
        <dbReference type="ARBA" id="ARBA00022840"/>
    </source>
</evidence>
<comment type="subcellular location">
    <subcellularLocation>
        <location evidence="1">Cell membrane</location>
        <topology evidence="1">Multi-pass membrane protein</topology>
    </subcellularLocation>
</comment>
<keyword evidence="9 10" id="KW-0472">Membrane</keyword>
<dbReference type="PROSITE" id="PS00211">
    <property type="entry name" value="ABC_TRANSPORTER_1"/>
    <property type="match status" value="1"/>
</dbReference>
<feature type="transmembrane region" description="Helical" evidence="10">
    <location>
        <begin position="50"/>
        <end position="70"/>
    </location>
</feature>
<feature type="transmembrane region" description="Helical" evidence="10">
    <location>
        <begin position="270"/>
        <end position="292"/>
    </location>
</feature>
<gene>
    <name evidence="13" type="ORF">PBAT_06640</name>
</gene>
<feature type="transmembrane region" description="Helical" evidence="10">
    <location>
        <begin position="128"/>
        <end position="150"/>
    </location>
</feature>
<evidence type="ECO:0000256" key="2">
    <source>
        <dbReference type="ARBA" id="ARBA00022448"/>
    </source>
</evidence>
<keyword evidence="2" id="KW-0813">Transport</keyword>
<dbReference type="GO" id="GO:0034040">
    <property type="term" value="F:ATPase-coupled lipid transmembrane transporter activity"/>
    <property type="evidence" value="ECO:0007669"/>
    <property type="project" value="TreeGrafter"/>
</dbReference>
<name>A0A168Q481_9BACL</name>
<dbReference type="InterPro" id="IPR011527">
    <property type="entry name" value="ABC1_TM_dom"/>
</dbReference>
<dbReference type="InterPro" id="IPR027417">
    <property type="entry name" value="P-loop_NTPase"/>
</dbReference>
<feature type="transmembrane region" description="Helical" evidence="10">
    <location>
        <begin position="156"/>
        <end position="177"/>
    </location>
</feature>
<evidence type="ECO:0000256" key="4">
    <source>
        <dbReference type="ARBA" id="ARBA00022692"/>
    </source>
</evidence>
<evidence type="ECO:0000256" key="9">
    <source>
        <dbReference type="ARBA" id="ARBA00023136"/>
    </source>
</evidence>
<feature type="transmembrane region" description="Helical" evidence="10">
    <location>
        <begin position="237"/>
        <end position="258"/>
    </location>
</feature>
<dbReference type="SUPFAM" id="SSF90123">
    <property type="entry name" value="ABC transporter transmembrane region"/>
    <property type="match status" value="1"/>
</dbReference>
<evidence type="ECO:0000256" key="6">
    <source>
        <dbReference type="ARBA" id="ARBA00022807"/>
    </source>
</evidence>
<dbReference type="PANTHER" id="PTHR24221">
    <property type="entry name" value="ATP-BINDING CASSETTE SUB-FAMILY B"/>
    <property type="match status" value="1"/>
</dbReference>
<evidence type="ECO:0000256" key="10">
    <source>
        <dbReference type="SAM" id="Phobius"/>
    </source>
</evidence>
<dbReference type="AlphaFoldDB" id="A0A168Q481"/>
<dbReference type="SUPFAM" id="SSF52540">
    <property type="entry name" value="P-loop containing nucleoside triphosphate hydrolases"/>
    <property type="match status" value="1"/>
</dbReference>
<dbReference type="InterPro" id="IPR017871">
    <property type="entry name" value="ABC_transporter-like_CS"/>
</dbReference>
<evidence type="ECO:0000256" key="1">
    <source>
        <dbReference type="ARBA" id="ARBA00004651"/>
    </source>
</evidence>
<dbReference type="InterPro" id="IPR003593">
    <property type="entry name" value="AAA+_ATPase"/>
</dbReference>
<feature type="transmembrane region" description="Helical" evidence="10">
    <location>
        <begin position="12"/>
        <end position="38"/>
    </location>
</feature>
<dbReference type="RefSeq" id="WP_068647779.1">
    <property type="nucleotide sequence ID" value="NZ_CP043611.1"/>
</dbReference>
<organism evidence="13 14">
    <name type="scientific">Paenibacillus antarcticus</name>
    <dbReference type="NCBI Taxonomy" id="253703"/>
    <lineage>
        <taxon>Bacteria</taxon>
        <taxon>Bacillati</taxon>
        <taxon>Bacillota</taxon>
        <taxon>Bacilli</taxon>
        <taxon>Bacillales</taxon>
        <taxon>Paenibacillaceae</taxon>
        <taxon>Paenibacillus</taxon>
    </lineage>
</organism>
<sequence length="577" mass="65858">MLTKCLLHLKWWICAYVFLGFIIQLLSSLGIVIFQQILDMAVVVNSLGEISNLIMIYGIVLGGMVILNYVDEYPSVYLSNSITERLKIIALSKISRIDYQAYQDIGTGQMIKVIENGASAGNSIIFSFFLRTLHELIPTILFSLFFISFYDIRIMLVIASGYVVIFVVTNLLLKYLYSIKSTILKEQENMSRYSIRGFMELVVFRTNKRYDKEINKLNDTARHIIRKSVQLKMIHESFFAIFEIFITILKVILLIYGIKSIIAGEISLGVVVALFMFIDKIYTPIAIFNILFVDYRLNRITYNRFEDFIYAPEDKNLESGVAITEIQGDIEFRDVSFEYGLVKILNNLSFSIERGTSVAVVGLSGGGKSTIIKLIIGLLKKNEGHIVLDGMDMDDIELNSYYDHISYLSQETPIFDTSIRGNIVFDHMMSDEEIYTILDKVHLKEKVLALPDQLDTLVGEKGMKLSGGERQRLAFARVISQKRNVLILDEPVSALDNMTERSIMDTILKEFKDQTVIIIAHRLNFIQEVDKILVIENGSVVGEGEFDYLIDHCDSFKQLWNNKSYDECVTHNKGLSI</sequence>
<dbReference type="Proteomes" id="UP000077355">
    <property type="component" value="Unassembled WGS sequence"/>
</dbReference>
<keyword evidence="6" id="KW-0645">Protease</keyword>
<keyword evidence="8 10" id="KW-1133">Transmembrane helix</keyword>
<dbReference type="GO" id="GO:0005524">
    <property type="term" value="F:ATP binding"/>
    <property type="evidence" value="ECO:0007669"/>
    <property type="project" value="UniProtKB-KW"/>
</dbReference>
<evidence type="ECO:0000256" key="3">
    <source>
        <dbReference type="ARBA" id="ARBA00022475"/>
    </source>
</evidence>
<keyword evidence="6" id="KW-0788">Thiol protease</keyword>
<keyword evidence="14" id="KW-1185">Reference proteome</keyword>
<dbReference type="EMBL" id="LVJI01000007">
    <property type="protein sequence ID" value="OAB47372.1"/>
    <property type="molecule type" value="Genomic_DNA"/>
</dbReference>
<dbReference type="GO" id="GO:0008234">
    <property type="term" value="F:cysteine-type peptidase activity"/>
    <property type="evidence" value="ECO:0007669"/>
    <property type="project" value="UniProtKB-KW"/>
</dbReference>
<feature type="domain" description="ABC transmembrane type-1" evidence="12">
    <location>
        <begin position="17"/>
        <end position="297"/>
    </location>
</feature>
<evidence type="ECO:0000256" key="5">
    <source>
        <dbReference type="ARBA" id="ARBA00022741"/>
    </source>
</evidence>
<evidence type="ECO:0000259" key="11">
    <source>
        <dbReference type="PROSITE" id="PS50893"/>
    </source>
</evidence>
<dbReference type="PROSITE" id="PS50893">
    <property type="entry name" value="ABC_TRANSPORTER_2"/>
    <property type="match status" value="1"/>
</dbReference>
<protein>
    <submittedName>
        <fullName evidence="13">ABC transporter ATP-binding protein</fullName>
    </submittedName>
</protein>
<dbReference type="InterPro" id="IPR036640">
    <property type="entry name" value="ABC1_TM_sf"/>
</dbReference>
<proteinExistence type="predicted"/>